<dbReference type="GO" id="GO:0005524">
    <property type="term" value="F:ATP binding"/>
    <property type="evidence" value="ECO:0007669"/>
    <property type="project" value="UniProtKB-UniRule"/>
</dbReference>
<dbReference type="GO" id="GO:0004077">
    <property type="term" value="F:biotin--[biotin carboxyl-carrier protein] ligase activity"/>
    <property type="evidence" value="ECO:0007669"/>
    <property type="project" value="UniProtKB-UniRule"/>
</dbReference>
<dbReference type="InterPro" id="IPR013196">
    <property type="entry name" value="HTH_11"/>
</dbReference>
<keyword evidence="6" id="KW-0238">DNA-binding</keyword>
<sequence>MSRDEATLSRLLHTLSSGHYHSGDELGQRLGISRAAVWKQLQKLSELGIELESVRGRGYRLLGGLELLEPDRLWEQLGDQTRAQLTELEVLSVTDSTNSQAMQRAALGQGGYVCLAEQQTAGRGRRGRTWVSPFARNLYLSLSWGFEGGAAQLEGLSLAVGVAMCQVLESEGVGAVGLKWPNDLLWKQRKLAGVLLEMTGDPAGACQVVVGVGLNLAMPDQPARDIEQPWADLETVCASERCPVPGRNVLAARLIDALVALLSGYHREGFAAWREAWLARDAFAGRRVVVSSGARAQEGIARGVDVSGALLLEQDGERVLCHGGELSMRAAS</sequence>
<evidence type="ECO:0000256" key="4">
    <source>
        <dbReference type="ARBA" id="ARBA00023267"/>
    </source>
</evidence>
<comment type="catalytic activity">
    <reaction evidence="5 6">
        <text>biotin + L-lysyl-[protein] + ATP = N(6)-biotinyl-L-lysyl-[protein] + AMP + diphosphate + H(+)</text>
        <dbReference type="Rhea" id="RHEA:11756"/>
        <dbReference type="Rhea" id="RHEA-COMP:9752"/>
        <dbReference type="Rhea" id="RHEA-COMP:10505"/>
        <dbReference type="ChEBI" id="CHEBI:15378"/>
        <dbReference type="ChEBI" id="CHEBI:29969"/>
        <dbReference type="ChEBI" id="CHEBI:30616"/>
        <dbReference type="ChEBI" id="CHEBI:33019"/>
        <dbReference type="ChEBI" id="CHEBI:57586"/>
        <dbReference type="ChEBI" id="CHEBI:83144"/>
        <dbReference type="ChEBI" id="CHEBI:456215"/>
        <dbReference type="EC" id="6.3.4.15"/>
    </reaction>
</comment>
<dbReference type="GO" id="GO:0005737">
    <property type="term" value="C:cytoplasm"/>
    <property type="evidence" value="ECO:0007669"/>
    <property type="project" value="TreeGrafter"/>
</dbReference>
<dbReference type="RefSeq" id="WP_123639575.1">
    <property type="nucleotide sequence ID" value="NZ_RJUK01000004.1"/>
</dbReference>
<comment type="similarity">
    <text evidence="6">Belongs to the biotin--protein ligase family.</text>
</comment>
<dbReference type="InterPro" id="IPR030855">
    <property type="entry name" value="Bifunct_BirA"/>
</dbReference>
<dbReference type="AlphaFoldDB" id="A0A3N1NM09"/>
<feature type="DNA-binding region" description="H-T-H motif" evidence="6">
    <location>
        <begin position="23"/>
        <end position="42"/>
    </location>
</feature>
<dbReference type="InterPro" id="IPR004408">
    <property type="entry name" value="Biotin_CoA_COase_ligase"/>
</dbReference>
<keyword evidence="4 6" id="KW-0092">Biotin</keyword>
<dbReference type="InterPro" id="IPR045864">
    <property type="entry name" value="aa-tRNA-synth_II/BPL/LPL"/>
</dbReference>
<dbReference type="NCBIfam" id="NF008847">
    <property type="entry name" value="PRK11886.1-2"/>
    <property type="match status" value="1"/>
</dbReference>
<evidence type="ECO:0000259" key="7">
    <source>
        <dbReference type="PROSITE" id="PS51733"/>
    </source>
</evidence>
<organism evidence="8 9">
    <name type="scientific">Marinimicrobium koreense</name>
    <dbReference type="NCBI Taxonomy" id="306545"/>
    <lineage>
        <taxon>Bacteria</taxon>
        <taxon>Pseudomonadati</taxon>
        <taxon>Pseudomonadota</taxon>
        <taxon>Gammaproteobacteria</taxon>
        <taxon>Cellvibrionales</taxon>
        <taxon>Cellvibrionaceae</taxon>
        <taxon>Marinimicrobium</taxon>
    </lineage>
</organism>
<dbReference type="Gene3D" id="2.30.30.100">
    <property type="match status" value="1"/>
</dbReference>
<evidence type="ECO:0000256" key="1">
    <source>
        <dbReference type="ARBA" id="ARBA00022598"/>
    </source>
</evidence>
<feature type="domain" description="BPL/LPL catalytic" evidence="7">
    <location>
        <begin position="75"/>
        <end position="270"/>
    </location>
</feature>
<dbReference type="EMBL" id="RJUK01000004">
    <property type="protein sequence ID" value="ROQ17143.1"/>
    <property type="molecule type" value="Genomic_DNA"/>
</dbReference>
<feature type="binding site" evidence="6">
    <location>
        <begin position="96"/>
        <end position="98"/>
    </location>
    <ligand>
        <name>biotin</name>
        <dbReference type="ChEBI" id="CHEBI:57586"/>
    </ligand>
</feature>
<keyword evidence="6" id="KW-0804">Transcription</keyword>
<accession>A0A3N1NM09</accession>
<dbReference type="Pfam" id="PF02237">
    <property type="entry name" value="BPL_C"/>
    <property type="match status" value="1"/>
</dbReference>
<dbReference type="InterPro" id="IPR036390">
    <property type="entry name" value="WH_DNA-bd_sf"/>
</dbReference>
<comment type="caution">
    <text evidence="8">The sequence shown here is derived from an EMBL/GenBank/DDBJ whole genome shotgun (WGS) entry which is preliminary data.</text>
</comment>
<evidence type="ECO:0000256" key="3">
    <source>
        <dbReference type="ARBA" id="ARBA00022840"/>
    </source>
</evidence>
<dbReference type="NCBIfam" id="TIGR00121">
    <property type="entry name" value="birA_ligase"/>
    <property type="match status" value="1"/>
</dbReference>
<feature type="binding site" evidence="6">
    <location>
        <begin position="123"/>
        <end position="125"/>
    </location>
    <ligand>
        <name>biotin</name>
        <dbReference type="ChEBI" id="CHEBI:57586"/>
    </ligand>
</feature>
<reference evidence="8 9" key="1">
    <citation type="submission" date="2018-11" db="EMBL/GenBank/DDBJ databases">
        <title>Genomic Encyclopedia of Type Strains, Phase IV (KMG-IV): sequencing the most valuable type-strain genomes for metagenomic binning, comparative biology and taxonomic classification.</title>
        <authorList>
            <person name="Goeker M."/>
        </authorList>
    </citation>
    <scope>NUCLEOTIDE SEQUENCE [LARGE SCALE GENOMIC DNA]</scope>
    <source>
        <strain evidence="8 9">DSM 16974</strain>
    </source>
</reference>
<dbReference type="SUPFAM" id="SSF50037">
    <property type="entry name" value="C-terminal domain of transcriptional repressors"/>
    <property type="match status" value="1"/>
</dbReference>
<evidence type="ECO:0000256" key="5">
    <source>
        <dbReference type="ARBA" id="ARBA00047846"/>
    </source>
</evidence>
<proteinExistence type="inferred from homology"/>
<gene>
    <name evidence="6" type="primary">birA</name>
    <name evidence="8" type="ORF">EDC38_3264</name>
</gene>
<name>A0A3N1NM09_9GAMM</name>
<dbReference type="Gene3D" id="1.10.10.10">
    <property type="entry name" value="Winged helix-like DNA-binding domain superfamily/Winged helix DNA-binding domain"/>
    <property type="match status" value="1"/>
</dbReference>
<dbReference type="InterPro" id="IPR003142">
    <property type="entry name" value="BPL_C"/>
</dbReference>
<dbReference type="PANTHER" id="PTHR12835">
    <property type="entry name" value="BIOTIN PROTEIN LIGASE"/>
    <property type="match status" value="1"/>
</dbReference>
<dbReference type="PANTHER" id="PTHR12835:SF5">
    <property type="entry name" value="BIOTIN--PROTEIN LIGASE"/>
    <property type="match status" value="1"/>
</dbReference>
<keyword evidence="2 6" id="KW-0547">Nucleotide-binding</keyword>
<dbReference type="Pfam" id="PF08279">
    <property type="entry name" value="HTH_11"/>
    <property type="match status" value="1"/>
</dbReference>
<evidence type="ECO:0000256" key="2">
    <source>
        <dbReference type="ARBA" id="ARBA00022741"/>
    </source>
</evidence>
<dbReference type="GO" id="GO:0006355">
    <property type="term" value="P:regulation of DNA-templated transcription"/>
    <property type="evidence" value="ECO:0007669"/>
    <property type="project" value="UniProtKB-UniRule"/>
</dbReference>
<dbReference type="SUPFAM" id="SSF55681">
    <property type="entry name" value="Class II aaRS and biotin synthetases"/>
    <property type="match status" value="1"/>
</dbReference>
<dbReference type="Gene3D" id="3.30.930.10">
    <property type="entry name" value="Bira Bifunctional Protein, Domain 2"/>
    <property type="match status" value="1"/>
</dbReference>
<evidence type="ECO:0000256" key="6">
    <source>
        <dbReference type="HAMAP-Rule" id="MF_00978"/>
    </source>
</evidence>
<comment type="function">
    <text evidence="6">Acts both as a biotin--[acetyl-CoA-carboxylase] ligase and a biotin-operon repressor. In the presence of ATP, BirA activates biotin to form the BirA-biotinyl-5'-adenylate (BirA-bio-5'-AMP or holoBirA) complex. HoloBirA can either transfer the biotinyl moiety to the biotin carboxyl carrier protein (BCCP) subunit of acetyl-CoA carboxylase, or bind to the biotin operator site and inhibit transcription of the operon.</text>
</comment>
<keyword evidence="9" id="KW-1185">Reference proteome</keyword>
<keyword evidence="6" id="KW-0805">Transcription regulation</keyword>
<dbReference type="HAMAP" id="MF_00978">
    <property type="entry name" value="Bifunct_BirA"/>
    <property type="match status" value="1"/>
</dbReference>
<keyword evidence="3 6" id="KW-0067">ATP-binding</keyword>
<dbReference type="InterPro" id="IPR036388">
    <property type="entry name" value="WH-like_DNA-bd_sf"/>
</dbReference>
<evidence type="ECO:0000313" key="9">
    <source>
        <dbReference type="Proteomes" id="UP000273643"/>
    </source>
</evidence>
<dbReference type="PROSITE" id="PS51733">
    <property type="entry name" value="BPL_LPL_CATALYTIC"/>
    <property type="match status" value="1"/>
</dbReference>
<keyword evidence="1 6" id="KW-0436">Ligase</keyword>
<dbReference type="CDD" id="cd16442">
    <property type="entry name" value="BPL"/>
    <property type="match status" value="1"/>
</dbReference>
<dbReference type="Proteomes" id="UP000273643">
    <property type="component" value="Unassembled WGS sequence"/>
</dbReference>
<feature type="binding site" evidence="6">
    <location>
        <position position="119"/>
    </location>
    <ligand>
        <name>biotin</name>
        <dbReference type="ChEBI" id="CHEBI:57586"/>
    </ligand>
</feature>
<feature type="binding site" evidence="6">
    <location>
        <position position="190"/>
    </location>
    <ligand>
        <name>biotin</name>
        <dbReference type="ChEBI" id="CHEBI:57586"/>
    </ligand>
</feature>
<dbReference type="InterPro" id="IPR004143">
    <property type="entry name" value="BPL_LPL_catalytic"/>
</dbReference>
<dbReference type="OrthoDB" id="9807064at2"/>
<dbReference type="InterPro" id="IPR008988">
    <property type="entry name" value="Transcriptional_repressor_C"/>
</dbReference>
<dbReference type="SUPFAM" id="SSF46785">
    <property type="entry name" value="Winged helix' DNA-binding domain"/>
    <property type="match status" value="1"/>
</dbReference>
<protein>
    <recommendedName>
        <fullName evidence="6">Bifunctional ligase/repressor BirA</fullName>
    </recommendedName>
    <alternativeName>
        <fullName evidence="6">Biotin operon repressor</fullName>
    </alternativeName>
    <alternativeName>
        <fullName evidence="6">Biotin--[acetyl-CoA-carboxylase] ligase</fullName>
        <ecNumber evidence="6">6.3.4.15</ecNumber>
    </alternativeName>
    <alternativeName>
        <fullName evidence="6">Biotin--protein ligase</fullName>
    </alternativeName>
    <alternativeName>
        <fullName evidence="6">Biotin-[acetyl-CoA carboxylase] synthetase</fullName>
    </alternativeName>
</protein>
<keyword evidence="6" id="KW-0678">Repressor</keyword>
<dbReference type="EC" id="6.3.4.15" evidence="6"/>
<evidence type="ECO:0000313" key="8">
    <source>
        <dbReference type="EMBL" id="ROQ17143.1"/>
    </source>
</evidence>
<dbReference type="Pfam" id="PF03099">
    <property type="entry name" value="BPL_LplA_LipB"/>
    <property type="match status" value="1"/>
</dbReference>
<dbReference type="GO" id="GO:0003677">
    <property type="term" value="F:DNA binding"/>
    <property type="evidence" value="ECO:0007669"/>
    <property type="project" value="UniProtKB-UniRule"/>
</dbReference>